<dbReference type="InParanoid" id="G0NEK6"/>
<protein>
    <submittedName>
        <fullName evidence="1">Uncharacterized protein</fullName>
    </submittedName>
</protein>
<name>G0NEK6_CAEBE</name>
<dbReference type="EMBL" id="GL379873">
    <property type="protein sequence ID" value="EGT58904.1"/>
    <property type="molecule type" value="Genomic_DNA"/>
</dbReference>
<keyword evidence="2" id="KW-1185">Reference proteome</keyword>
<sequence>MLITLTWYCMRTKDKVDVLRIPYPSANVTINTSKRYLSSNLASICQLGNHIFEFASLYGLAKRLNRKPKFFIENGSHRKMLEKGKSIIPGLVRKFLVINGSVPHTIGNTSFQPTCCSYDDPMKLENSQDEYLHLSGMFYQSWKYFVNMKEELSSYLNDAKFMNFGSLPRSNPKTHV</sequence>
<evidence type="ECO:0000313" key="2">
    <source>
        <dbReference type="Proteomes" id="UP000008068"/>
    </source>
</evidence>
<dbReference type="PANTHER" id="PTHR22898:SF3">
    <property type="entry name" value="ALPHA-1,2-FUCOSYLTRANSFERASE-RELATED"/>
    <property type="match status" value="1"/>
</dbReference>
<dbReference type="eggNOG" id="ENOG502SVMQ">
    <property type="taxonomic scope" value="Eukaryota"/>
</dbReference>
<dbReference type="Proteomes" id="UP000008068">
    <property type="component" value="Unassembled WGS sequence"/>
</dbReference>
<proteinExistence type="predicted"/>
<dbReference type="AlphaFoldDB" id="G0NEK6"/>
<dbReference type="OrthoDB" id="3226at2759"/>
<dbReference type="PANTHER" id="PTHR22898">
    <property type="entry name" value="UNCHARACTERIZED GLYCOSOL TRANSFERASE-RELATED"/>
    <property type="match status" value="1"/>
</dbReference>
<dbReference type="STRING" id="135651.G0NEK6"/>
<reference evidence="2" key="1">
    <citation type="submission" date="2011-07" db="EMBL/GenBank/DDBJ databases">
        <authorList>
            <consortium name="Caenorhabditis brenneri Sequencing and Analysis Consortium"/>
            <person name="Wilson R.K."/>
        </authorList>
    </citation>
    <scope>NUCLEOTIDE SEQUENCE [LARGE SCALE GENOMIC DNA]</scope>
    <source>
        <strain evidence="2">PB2801</strain>
    </source>
</reference>
<dbReference type="InterPro" id="IPR052501">
    <property type="entry name" value="Alpha-1-2_FucT"/>
</dbReference>
<evidence type="ECO:0000313" key="1">
    <source>
        <dbReference type="EMBL" id="EGT58904.1"/>
    </source>
</evidence>
<dbReference type="HOGENOM" id="CLU_1526522_0_0_1"/>
<organism evidence="2">
    <name type="scientific">Caenorhabditis brenneri</name>
    <name type="common">Nematode worm</name>
    <dbReference type="NCBI Taxonomy" id="135651"/>
    <lineage>
        <taxon>Eukaryota</taxon>
        <taxon>Metazoa</taxon>
        <taxon>Ecdysozoa</taxon>
        <taxon>Nematoda</taxon>
        <taxon>Chromadorea</taxon>
        <taxon>Rhabditida</taxon>
        <taxon>Rhabditina</taxon>
        <taxon>Rhabditomorpha</taxon>
        <taxon>Rhabditoidea</taxon>
        <taxon>Rhabditidae</taxon>
        <taxon>Peloderinae</taxon>
        <taxon>Caenorhabditis</taxon>
    </lineage>
</organism>
<accession>G0NEK6</accession>
<gene>
    <name evidence="1" type="ORF">CAEBREN_28889</name>
</gene>